<keyword evidence="2 5" id="KW-0717">Septation</keyword>
<evidence type="ECO:0000256" key="4">
    <source>
        <dbReference type="ARBA" id="ARBA00044936"/>
    </source>
</evidence>
<dbReference type="Pfam" id="PF04472">
    <property type="entry name" value="SepF"/>
    <property type="match status" value="1"/>
</dbReference>
<keyword evidence="1 5" id="KW-0132">Cell division</keyword>
<proteinExistence type="inferred from homology"/>
<comment type="function">
    <text evidence="4 5">Cell division protein that is part of the divisome complex and is recruited early to the Z-ring. Probably stimulates Z-ring formation, perhaps through the cross-linking of FtsZ protofilaments. Its function overlaps with FtsA.</text>
</comment>
<dbReference type="RefSeq" id="WP_133363968.1">
    <property type="nucleotide sequence ID" value="NZ_CP037940.1"/>
</dbReference>
<dbReference type="GO" id="GO:0000917">
    <property type="term" value="P:division septum assembly"/>
    <property type="evidence" value="ECO:0007669"/>
    <property type="project" value="UniProtKB-KW"/>
</dbReference>
<dbReference type="Proteomes" id="UP000292886">
    <property type="component" value="Chromosome"/>
</dbReference>
<dbReference type="HAMAP" id="MF_01197">
    <property type="entry name" value="SepF"/>
    <property type="match status" value="1"/>
</dbReference>
<dbReference type="GO" id="GO:0005737">
    <property type="term" value="C:cytoplasm"/>
    <property type="evidence" value="ECO:0007669"/>
    <property type="project" value="UniProtKB-SubCell"/>
</dbReference>
<dbReference type="PANTHER" id="PTHR35798:SF1">
    <property type="entry name" value="CELL DIVISION PROTEIN SEPF"/>
    <property type="match status" value="1"/>
</dbReference>
<dbReference type="PANTHER" id="PTHR35798">
    <property type="entry name" value="CELL DIVISION PROTEIN SEPF"/>
    <property type="match status" value="1"/>
</dbReference>
<keyword evidence="3 5" id="KW-0131">Cell cycle</keyword>
<dbReference type="AlphaFoldDB" id="A0A4P6YVT8"/>
<reference evidence="8" key="1">
    <citation type="submission" date="2019-03" db="EMBL/GenBank/DDBJ databases">
        <title>Weissella sp. 26KH-42 Genome sequencing.</title>
        <authorList>
            <person name="Heo J."/>
            <person name="Kim S.-J."/>
            <person name="Kim J.-S."/>
            <person name="Hong S.-B."/>
            <person name="Kwon S.-W."/>
        </authorList>
    </citation>
    <scope>NUCLEOTIDE SEQUENCE [LARGE SCALE GENOMIC DNA]</scope>
    <source>
        <strain evidence="8">26KH-42</strain>
    </source>
</reference>
<dbReference type="OrthoDB" id="9815206at2"/>
<dbReference type="GO" id="GO:0043093">
    <property type="term" value="P:FtsZ-dependent cytokinesis"/>
    <property type="evidence" value="ECO:0007669"/>
    <property type="project" value="UniProtKB-UniRule"/>
</dbReference>
<evidence type="ECO:0000313" key="7">
    <source>
        <dbReference type="EMBL" id="QBO36891.1"/>
    </source>
</evidence>
<dbReference type="Gene3D" id="3.30.110.150">
    <property type="entry name" value="SepF-like protein"/>
    <property type="match status" value="1"/>
</dbReference>
<gene>
    <name evidence="5" type="primary">sepF</name>
    <name evidence="7" type="ORF">EQG49_10770</name>
</gene>
<dbReference type="KEGG" id="wei:EQG49_10770"/>
<keyword evidence="5" id="KW-0963">Cytoplasm</keyword>
<name>A0A4P6YVT8_9LACO</name>
<accession>A0A4P6YVT8</accession>
<evidence type="ECO:0000256" key="5">
    <source>
        <dbReference type="HAMAP-Rule" id="MF_01197"/>
    </source>
</evidence>
<dbReference type="InterPro" id="IPR023052">
    <property type="entry name" value="Cell_div_SepF"/>
</dbReference>
<comment type="subcellular location">
    <subcellularLocation>
        <location evidence="5">Cytoplasm</location>
    </subcellularLocation>
    <text evidence="5">Localizes to the division site, in a FtsZ-dependent manner.</text>
</comment>
<comment type="subunit">
    <text evidence="5">Homodimer. Interacts with FtsZ.</text>
</comment>
<dbReference type="InterPro" id="IPR038594">
    <property type="entry name" value="SepF-like_sf"/>
</dbReference>
<evidence type="ECO:0000256" key="3">
    <source>
        <dbReference type="ARBA" id="ARBA00023306"/>
    </source>
</evidence>
<dbReference type="EMBL" id="CP037940">
    <property type="protein sequence ID" value="QBO36891.1"/>
    <property type="molecule type" value="Genomic_DNA"/>
</dbReference>
<feature type="region of interest" description="Disordered" evidence="6">
    <location>
        <begin position="15"/>
        <end position="44"/>
    </location>
</feature>
<evidence type="ECO:0000256" key="6">
    <source>
        <dbReference type="SAM" id="MobiDB-lite"/>
    </source>
</evidence>
<protein>
    <recommendedName>
        <fullName evidence="5">Cell division protein SepF</fullName>
    </recommendedName>
</protein>
<evidence type="ECO:0000256" key="2">
    <source>
        <dbReference type="ARBA" id="ARBA00023210"/>
    </source>
</evidence>
<evidence type="ECO:0000313" key="8">
    <source>
        <dbReference type="Proteomes" id="UP000292886"/>
    </source>
</evidence>
<evidence type="ECO:0000256" key="1">
    <source>
        <dbReference type="ARBA" id="ARBA00022618"/>
    </source>
</evidence>
<sequence length="149" mass="16583">MAFSFRNFFGVDDEFADGPEDDYQAPTEPQMNAGTPKRPMRQNVVSMDERRAGVTESNSKIALFEPRIYSDVKEIANQLMANQAIIVNFSSIEDSQAKRIVDFLTGTVYAIDGEIERIGDAIFLVTPHNYEISGSVSTSINSDISEYAK</sequence>
<dbReference type="InterPro" id="IPR007561">
    <property type="entry name" value="Cell_div_SepF/SepF-rel"/>
</dbReference>
<comment type="similarity">
    <text evidence="5">Belongs to the SepF family.</text>
</comment>
<organism evidence="7 8">
    <name type="scientific">Periweissella cryptocerci</name>
    <dbReference type="NCBI Taxonomy" id="2506420"/>
    <lineage>
        <taxon>Bacteria</taxon>
        <taxon>Bacillati</taxon>
        <taxon>Bacillota</taxon>
        <taxon>Bacilli</taxon>
        <taxon>Lactobacillales</taxon>
        <taxon>Lactobacillaceae</taxon>
        <taxon>Periweissella</taxon>
    </lineage>
</organism>
<keyword evidence="8" id="KW-1185">Reference proteome</keyword>